<dbReference type="Gene3D" id="6.10.250.3150">
    <property type="match status" value="1"/>
</dbReference>
<accession>A0A8J3ZBN9</accession>
<evidence type="ECO:0000259" key="4">
    <source>
        <dbReference type="Pfam" id="PF26571"/>
    </source>
</evidence>
<gene>
    <name evidence="5" type="ORF">Vau01_074930</name>
</gene>
<sequence>MVTDRHSRRWLVAVMSAILAVFIASPAAAEPGEDAGTPKTLKDELEAANRGFVEAKALLEGSRARQAELTVKIADLQKRIDATKEATAGLVQMAYRNNGLATAAAILSSASPDDFVDRAAAANEMALRNDKKLREFNQLNRELAEAKKQVDAEVAVQEQQLATMEKRKKDAEKAVAQVGGQNSAGFVSATSPQAQRAPRNPDGSWPKESCNVDDPTTGGCVTPRLLHAYNQTKAAGFNHYVSCYRSGEDGGEHPRGRACDWAADKGGFGGVAAGDSRTYGNNLAAYYIRNADALGVLYVIWFKQIWQTATGNWKTYGGQCGSPSCDHTNHVHLSVV</sequence>
<evidence type="ECO:0000313" key="5">
    <source>
        <dbReference type="EMBL" id="GIJ59977.1"/>
    </source>
</evidence>
<name>A0A8J3ZBN9_9ACTN</name>
<feature type="domain" description="ARB-07466-like C-terminal" evidence="4">
    <location>
        <begin position="218"/>
        <end position="327"/>
    </location>
</feature>
<keyword evidence="1" id="KW-0175">Coiled coil</keyword>
<feature type="compositionally biased region" description="Polar residues" evidence="2">
    <location>
        <begin position="183"/>
        <end position="194"/>
    </location>
</feature>
<feature type="region of interest" description="Disordered" evidence="2">
    <location>
        <begin position="183"/>
        <end position="208"/>
    </location>
</feature>
<dbReference type="RefSeq" id="WP_204003544.1">
    <property type="nucleotide sequence ID" value="NZ_BOPG01000049.1"/>
</dbReference>
<dbReference type="EMBL" id="BOPG01000049">
    <property type="protein sequence ID" value="GIJ59977.1"/>
    <property type="molecule type" value="Genomic_DNA"/>
</dbReference>
<comment type="caution">
    <text evidence="5">The sequence shown here is derived from an EMBL/GenBank/DDBJ whole genome shotgun (WGS) entry which is preliminary data.</text>
</comment>
<feature type="coiled-coil region" evidence="1">
    <location>
        <begin position="122"/>
        <end position="174"/>
    </location>
</feature>
<evidence type="ECO:0000256" key="2">
    <source>
        <dbReference type="SAM" id="MobiDB-lite"/>
    </source>
</evidence>
<evidence type="ECO:0000256" key="1">
    <source>
        <dbReference type="SAM" id="Coils"/>
    </source>
</evidence>
<organism evidence="5 6">
    <name type="scientific">Virgisporangium aurantiacum</name>
    <dbReference type="NCBI Taxonomy" id="175570"/>
    <lineage>
        <taxon>Bacteria</taxon>
        <taxon>Bacillati</taxon>
        <taxon>Actinomycetota</taxon>
        <taxon>Actinomycetes</taxon>
        <taxon>Micromonosporales</taxon>
        <taxon>Micromonosporaceae</taxon>
        <taxon>Virgisporangium</taxon>
    </lineage>
</organism>
<feature type="chain" id="PRO_5035243526" description="ARB-07466-like C-terminal domain-containing protein" evidence="3">
    <location>
        <begin position="30"/>
        <end position="336"/>
    </location>
</feature>
<protein>
    <recommendedName>
        <fullName evidence="4">ARB-07466-like C-terminal domain-containing protein</fullName>
    </recommendedName>
</protein>
<dbReference type="Proteomes" id="UP000612585">
    <property type="component" value="Unassembled WGS sequence"/>
</dbReference>
<reference evidence="5" key="1">
    <citation type="submission" date="2021-01" db="EMBL/GenBank/DDBJ databases">
        <title>Whole genome shotgun sequence of Virgisporangium aurantiacum NBRC 16421.</title>
        <authorList>
            <person name="Komaki H."/>
            <person name="Tamura T."/>
        </authorList>
    </citation>
    <scope>NUCLEOTIDE SEQUENCE</scope>
    <source>
        <strain evidence="5">NBRC 16421</strain>
    </source>
</reference>
<dbReference type="AlphaFoldDB" id="A0A8J3ZBN9"/>
<proteinExistence type="predicted"/>
<keyword evidence="3" id="KW-0732">Signal</keyword>
<keyword evidence="6" id="KW-1185">Reference proteome</keyword>
<dbReference type="Pfam" id="PF26571">
    <property type="entry name" value="VldE"/>
    <property type="match status" value="1"/>
</dbReference>
<dbReference type="InterPro" id="IPR058593">
    <property type="entry name" value="ARB_07466-like_C"/>
</dbReference>
<evidence type="ECO:0000256" key="3">
    <source>
        <dbReference type="SAM" id="SignalP"/>
    </source>
</evidence>
<feature type="coiled-coil region" evidence="1">
    <location>
        <begin position="59"/>
        <end position="86"/>
    </location>
</feature>
<evidence type="ECO:0000313" key="6">
    <source>
        <dbReference type="Proteomes" id="UP000612585"/>
    </source>
</evidence>
<feature type="signal peptide" evidence="3">
    <location>
        <begin position="1"/>
        <end position="29"/>
    </location>
</feature>